<organism evidence="3 4">
    <name type="scientific">Chara braunii</name>
    <name type="common">Braun's stonewort</name>
    <dbReference type="NCBI Taxonomy" id="69332"/>
    <lineage>
        <taxon>Eukaryota</taxon>
        <taxon>Viridiplantae</taxon>
        <taxon>Streptophyta</taxon>
        <taxon>Charophyceae</taxon>
        <taxon>Charales</taxon>
        <taxon>Characeae</taxon>
        <taxon>Chara</taxon>
    </lineage>
</organism>
<reference evidence="3 4" key="1">
    <citation type="journal article" date="2018" name="Cell">
        <title>The Chara Genome: Secondary Complexity and Implications for Plant Terrestrialization.</title>
        <authorList>
            <person name="Nishiyama T."/>
            <person name="Sakayama H."/>
            <person name="Vries J.D."/>
            <person name="Buschmann H."/>
            <person name="Saint-Marcoux D."/>
            <person name="Ullrich K.K."/>
            <person name="Haas F.B."/>
            <person name="Vanderstraeten L."/>
            <person name="Becker D."/>
            <person name="Lang D."/>
            <person name="Vosolsobe S."/>
            <person name="Rombauts S."/>
            <person name="Wilhelmsson P.K.I."/>
            <person name="Janitza P."/>
            <person name="Kern R."/>
            <person name="Heyl A."/>
            <person name="Rumpler F."/>
            <person name="Villalobos L.I.A.C."/>
            <person name="Clay J.M."/>
            <person name="Skokan R."/>
            <person name="Toyoda A."/>
            <person name="Suzuki Y."/>
            <person name="Kagoshima H."/>
            <person name="Schijlen E."/>
            <person name="Tajeshwar N."/>
            <person name="Catarino B."/>
            <person name="Hetherington A.J."/>
            <person name="Saltykova A."/>
            <person name="Bonnot C."/>
            <person name="Breuninger H."/>
            <person name="Symeonidi A."/>
            <person name="Radhakrishnan G.V."/>
            <person name="Van Nieuwerburgh F."/>
            <person name="Deforce D."/>
            <person name="Chang C."/>
            <person name="Karol K.G."/>
            <person name="Hedrich R."/>
            <person name="Ulvskov P."/>
            <person name="Glockner G."/>
            <person name="Delwiche C.F."/>
            <person name="Petrasek J."/>
            <person name="Van de Peer Y."/>
            <person name="Friml J."/>
            <person name="Beilby M."/>
            <person name="Dolan L."/>
            <person name="Kohara Y."/>
            <person name="Sugano S."/>
            <person name="Fujiyama A."/>
            <person name="Delaux P.-M."/>
            <person name="Quint M."/>
            <person name="TheiBen G."/>
            <person name="Hagemann M."/>
            <person name="Harholt J."/>
            <person name="Dunand C."/>
            <person name="Zachgo S."/>
            <person name="Langdale J."/>
            <person name="Maumus F."/>
            <person name="Straeten D.V.D."/>
            <person name="Gould S.B."/>
            <person name="Rensing S.A."/>
        </authorList>
    </citation>
    <scope>NUCLEOTIDE SEQUENCE [LARGE SCALE GENOMIC DNA]</scope>
    <source>
        <strain evidence="3 4">S276</strain>
    </source>
</reference>
<sequence>MRRSQRLAERGSARAKPQEEPKTPRIPRRRRTTMAATADDNAQASPKRPVTPPIPVQQTDEPLLAFLKRLQIYSETTAAELSKWEEEEAARQQEIQRQLAEAEAARQQAAAEAAAAARLQQQQVEASQNQARYQATMELANDEAMYRSVLRQQHFRANEEQEESTEDERNKEATTVLMENLLCTCNWQEGELLAMRQVFIRQETTFKALDKKIATLQTEISTLHAANSQQQTLNDQLQTDVSMRLAQLSAAASTGSAVVDCSPALAAHAKQLKERINHMVASLGDISKFAGASTVSNQLQTLSDRVEQRPAAAAKEWKMPNFKIEKFDDYHKTDPLQWWMAFNAEADVHHTPAHQRLDALYLQLIGGAQAFMTHMAVTLECTIANLHTKITWEEFE</sequence>
<evidence type="ECO:0000313" key="3">
    <source>
        <dbReference type="EMBL" id="GBG62958.1"/>
    </source>
</evidence>
<keyword evidence="4" id="KW-1185">Reference proteome</keyword>
<dbReference type="AlphaFoldDB" id="A0A388JYU2"/>
<gene>
    <name evidence="3" type="ORF">CBR_g34658</name>
</gene>
<evidence type="ECO:0000256" key="2">
    <source>
        <dbReference type="SAM" id="MobiDB-lite"/>
    </source>
</evidence>
<comment type="caution">
    <text evidence="3">The sequence shown here is derived from an EMBL/GenBank/DDBJ whole genome shotgun (WGS) entry which is preliminary data.</text>
</comment>
<name>A0A388JYU2_CHABU</name>
<dbReference type="Proteomes" id="UP000265515">
    <property type="component" value="Unassembled WGS sequence"/>
</dbReference>
<feature type="coiled-coil region" evidence="1">
    <location>
        <begin position="81"/>
        <end position="122"/>
    </location>
</feature>
<dbReference type="EMBL" id="BFEA01000034">
    <property type="protein sequence ID" value="GBG62958.1"/>
    <property type="molecule type" value="Genomic_DNA"/>
</dbReference>
<accession>A0A388JYU2</accession>
<proteinExistence type="predicted"/>
<feature type="compositionally biased region" description="Basic and acidic residues" evidence="2">
    <location>
        <begin position="1"/>
        <end position="23"/>
    </location>
</feature>
<dbReference type="Gramene" id="GBG62958">
    <property type="protein sequence ID" value="GBG62958"/>
    <property type="gene ID" value="CBR_g34658"/>
</dbReference>
<evidence type="ECO:0000313" key="4">
    <source>
        <dbReference type="Proteomes" id="UP000265515"/>
    </source>
</evidence>
<protein>
    <submittedName>
        <fullName evidence="3">Uncharacterized protein</fullName>
    </submittedName>
</protein>
<evidence type="ECO:0000256" key="1">
    <source>
        <dbReference type="SAM" id="Coils"/>
    </source>
</evidence>
<feature type="region of interest" description="Disordered" evidence="2">
    <location>
        <begin position="1"/>
        <end position="59"/>
    </location>
</feature>
<keyword evidence="1" id="KW-0175">Coiled coil</keyword>